<name>A0A833UIN3_ACIBZ</name>
<evidence type="ECO:0000313" key="1">
    <source>
        <dbReference type="EMBL" id="KAF1013736.1"/>
    </source>
</evidence>
<proteinExistence type="predicted"/>
<comment type="caution">
    <text evidence="1">The sequence shown here is derived from an EMBL/GenBank/DDBJ whole genome shotgun (WGS) entry which is preliminary data.</text>
</comment>
<organism evidence="1 2">
    <name type="scientific">Acinetobacter bereziniae</name>
    <name type="common">Acinetobacter genomosp. 10</name>
    <dbReference type="NCBI Taxonomy" id="106648"/>
    <lineage>
        <taxon>Bacteria</taxon>
        <taxon>Pseudomonadati</taxon>
        <taxon>Pseudomonadota</taxon>
        <taxon>Gammaproteobacteria</taxon>
        <taxon>Moraxellales</taxon>
        <taxon>Moraxellaceae</taxon>
        <taxon>Acinetobacter</taxon>
    </lineage>
</organism>
<reference evidence="2" key="1">
    <citation type="journal article" date="2020" name="MBio">
        <title>Horizontal gene transfer to a defensive symbiont with a reduced genome amongst a multipartite beetle microbiome.</title>
        <authorList>
            <person name="Waterworth S.C."/>
            <person name="Florez L.V."/>
            <person name="Rees E.R."/>
            <person name="Hertweck C."/>
            <person name="Kaltenpoth M."/>
            <person name="Kwan J.C."/>
        </authorList>
    </citation>
    <scope>NUCLEOTIDE SEQUENCE [LARGE SCALE GENOMIC DNA]</scope>
</reference>
<gene>
    <name evidence="1" type="ORF">GAK29_04688</name>
</gene>
<dbReference type="Proteomes" id="UP000490535">
    <property type="component" value="Unassembled WGS sequence"/>
</dbReference>
<evidence type="ECO:0000313" key="2">
    <source>
        <dbReference type="Proteomes" id="UP000490535"/>
    </source>
</evidence>
<protein>
    <submittedName>
        <fullName evidence="1">Uncharacterized protein</fullName>
    </submittedName>
</protein>
<accession>A0A833UIN3</accession>
<dbReference type="EMBL" id="WNDP01000233">
    <property type="protein sequence ID" value="KAF1013736.1"/>
    <property type="molecule type" value="Genomic_DNA"/>
</dbReference>
<sequence length="64" mass="7316">MLSYPVGILTARFESSTIACCIVILKKLFQLGDEVTYERSFELVKKLTLYKELRSLSSMIILIV</sequence>
<dbReference type="AlphaFoldDB" id="A0A833UIN3"/>